<evidence type="ECO:0000259" key="5">
    <source>
        <dbReference type="PROSITE" id="PS50109"/>
    </source>
</evidence>
<dbReference type="SUPFAM" id="SSF55874">
    <property type="entry name" value="ATPase domain of HSP90 chaperone/DNA topoisomerase II/histidine kinase"/>
    <property type="match status" value="1"/>
</dbReference>
<dbReference type="InterPro" id="IPR004358">
    <property type="entry name" value="Sig_transdc_His_kin-like_C"/>
</dbReference>
<feature type="domain" description="Histidine kinase" evidence="5">
    <location>
        <begin position="507"/>
        <end position="748"/>
    </location>
</feature>
<dbReference type="PROSITE" id="PS50109">
    <property type="entry name" value="HIS_KIN"/>
    <property type="match status" value="1"/>
</dbReference>
<proteinExistence type="predicted"/>
<dbReference type="Gene3D" id="1.25.40.10">
    <property type="entry name" value="Tetratricopeptide repeat domain"/>
    <property type="match status" value="2"/>
</dbReference>
<keyword evidence="4" id="KW-0812">Transmembrane</keyword>
<dbReference type="InterPro" id="IPR019734">
    <property type="entry name" value="TPR_rpt"/>
</dbReference>
<dbReference type="SUPFAM" id="SSF47384">
    <property type="entry name" value="Homodimeric domain of signal transducing histidine kinase"/>
    <property type="match status" value="1"/>
</dbReference>
<dbReference type="InterPro" id="IPR003594">
    <property type="entry name" value="HATPase_dom"/>
</dbReference>
<dbReference type="PANTHER" id="PTHR43065">
    <property type="entry name" value="SENSOR HISTIDINE KINASE"/>
    <property type="match status" value="1"/>
</dbReference>
<dbReference type="SMART" id="SM00028">
    <property type="entry name" value="TPR"/>
    <property type="match status" value="3"/>
</dbReference>
<keyword evidence="3" id="KW-0597">Phosphoprotein</keyword>
<dbReference type="InterPro" id="IPR036097">
    <property type="entry name" value="HisK_dim/P_sf"/>
</dbReference>
<evidence type="ECO:0000313" key="6">
    <source>
        <dbReference type="EMBL" id="OUJ74920.1"/>
    </source>
</evidence>
<dbReference type="Pfam" id="PF13424">
    <property type="entry name" value="TPR_12"/>
    <property type="match status" value="1"/>
</dbReference>
<dbReference type="Gene3D" id="3.30.565.10">
    <property type="entry name" value="Histidine kinase-like ATPase, C-terminal domain"/>
    <property type="match status" value="1"/>
</dbReference>
<protein>
    <recommendedName>
        <fullName evidence="2">histidine kinase</fullName>
        <ecNumber evidence="2">2.7.13.3</ecNumber>
    </recommendedName>
</protein>
<dbReference type="AlphaFoldDB" id="A0A243WGR4"/>
<dbReference type="SMART" id="SM00388">
    <property type="entry name" value="HisKA"/>
    <property type="match status" value="1"/>
</dbReference>
<keyword evidence="4" id="KW-0472">Membrane</keyword>
<reference evidence="6 7" key="1">
    <citation type="submission" date="2017-01" db="EMBL/GenBank/DDBJ databases">
        <title>A new Hymenobacter.</title>
        <authorList>
            <person name="Liang Y."/>
            <person name="Feng F."/>
        </authorList>
    </citation>
    <scope>NUCLEOTIDE SEQUENCE [LARGE SCALE GENOMIC DNA]</scope>
    <source>
        <strain evidence="6">MIMBbqt21</strain>
    </source>
</reference>
<evidence type="ECO:0000256" key="1">
    <source>
        <dbReference type="ARBA" id="ARBA00000085"/>
    </source>
</evidence>
<accession>A0A243WGR4</accession>
<keyword evidence="4" id="KW-1133">Transmembrane helix</keyword>
<dbReference type="EMBL" id="MTSE01000003">
    <property type="protein sequence ID" value="OUJ74920.1"/>
    <property type="molecule type" value="Genomic_DNA"/>
</dbReference>
<dbReference type="Pfam" id="PF02518">
    <property type="entry name" value="HATPase_c"/>
    <property type="match status" value="1"/>
</dbReference>
<dbReference type="InterPro" id="IPR003661">
    <property type="entry name" value="HisK_dim/P_dom"/>
</dbReference>
<dbReference type="InterPro" id="IPR011990">
    <property type="entry name" value="TPR-like_helical_dom_sf"/>
</dbReference>
<feature type="transmembrane region" description="Helical" evidence="4">
    <location>
        <begin position="452"/>
        <end position="473"/>
    </location>
</feature>
<dbReference type="GO" id="GO:0000155">
    <property type="term" value="F:phosphorelay sensor kinase activity"/>
    <property type="evidence" value="ECO:0007669"/>
    <property type="project" value="InterPro"/>
</dbReference>
<dbReference type="RefSeq" id="WP_179197636.1">
    <property type="nucleotide sequence ID" value="NZ_MTSE01000003.1"/>
</dbReference>
<evidence type="ECO:0000256" key="3">
    <source>
        <dbReference type="ARBA" id="ARBA00022553"/>
    </source>
</evidence>
<dbReference type="InterPro" id="IPR036890">
    <property type="entry name" value="HATPase_C_sf"/>
</dbReference>
<sequence length="748" mass="85054">MRPYLLSFFLLLLALSLSVPLRANRYWNTDYDSLHHALPRLHAPEARLRTLVHLLDITELTEARRRKQALPLLDELLTLNQQFQLFDSRPYQLLRQGVGLWVQAGHDPEAMVLLHQAVTMFDQEHRPIPRLLIDLAPLYNRMHQPEARFAYFRRKLAYYNLHGADENAAACYLVLASSYRHQGNFNQAISHYLHAADLFKQFDRALYTNELMVAGDTYGEWGNLHKATEYLNQAMALENRYHLEGLRRFYTLNSLCKLHMRQNKLAQAQYYADLALQAAQRDSADGALYRAYGLVQKATVLIHSGQAQQAMPLLRRAQQLSDSLHLLIAGRPGEFMLDEAWAQYYETVGDFRRAEEHWRLSYKKALATNLNMLRPKCLQQLIRFYDARQQPAQVQHYTRTYLALSDSVNRVQDAFNIAQYEGERTEQAQNAKFVSLRQAHALQTLRLQQRNALLLVALGAVVLISGLGVVLYYQLRTNTRTLTQLRQAQTQLVAAEKWAFVGELSAGIAHELQNPLNFMKRFAEVSTKMLDDMQQPTGKTKNAQSDELEQEIVAGLKQNLQEISQHGLRASSIIKDMLEHSRSGTTHRQPTDLNSLIGEHLKLAYRGVQGDDPAFHATLTLDLAPDLAVVNLVPQDMGRVFLNLFTNAFHAVQQRAQTASPDYEPTVWVSAKQQAQQIEIRIRDNGTGMSETVRQKAFQPFFTTKPVGVGTGLGLSLSHDIITKGHGGTISITTQEGHFTEFIVTLPV</sequence>
<name>A0A243WGR4_9BACT</name>
<keyword evidence="7" id="KW-1185">Reference proteome</keyword>
<dbReference type="Proteomes" id="UP000194873">
    <property type="component" value="Unassembled WGS sequence"/>
</dbReference>
<dbReference type="Gene3D" id="1.10.287.130">
    <property type="match status" value="1"/>
</dbReference>
<dbReference type="CDD" id="cd00082">
    <property type="entry name" value="HisKA"/>
    <property type="match status" value="1"/>
</dbReference>
<dbReference type="InterPro" id="IPR005467">
    <property type="entry name" value="His_kinase_dom"/>
</dbReference>
<evidence type="ECO:0000313" key="7">
    <source>
        <dbReference type="Proteomes" id="UP000194873"/>
    </source>
</evidence>
<comment type="catalytic activity">
    <reaction evidence="1">
        <text>ATP + protein L-histidine = ADP + protein N-phospho-L-histidine.</text>
        <dbReference type="EC" id="2.7.13.3"/>
    </reaction>
</comment>
<dbReference type="SUPFAM" id="SSF48452">
    <property type="entry name" value="TPR-like"/>
    <property type="match status" value="1"/>
</dbReference>
<dbReference type="PRINTS" id="PR00344">
    <property type="entry name" value="BCTRLSENSOR"/>
</dbReference>
<gene>
    <name evidence="6" type="ORF">BXP70_09235</name>
</gene>
<evidence type="ECO:0000256" key="4">
    <source>
        <dbReference type="SAM" id="Phobius"/>
    </source>
</evidence>
<evidence type="ECO:0000256" key="2">
    <source>
        <dbReference type="ARBA" id="ARBA00012438"/>
    </source>
</evidence>
<comment type="caution">
    <text evidence="6">The sequence shown here is derived from an EMBL/GenBank/DDBJ whole genome shotgun (WGS) entry which is preliminary data.</text>
</comment>
<dbReference type="EC" id="2.7.13.3" evidence="2"/>
<dbReference type="PANTHER" id="PTHR43065:SF42">
    <property type="entry name" value="TWO-COMPONENT SENSOR PPRA"/>
    <property type="match status" value="1"/>
</dbReference>
<dbReference type="SMART" id="SM00387">
    <property type="entry name" value="HATPase_c"/>
    <property type="match status" value="1"/>
</dbReference>
<organism evidence="6 7">
    <name type="scientific">Hymenobacter crusticola</name>
    <dbReference type="NCBI Taxonomy" id="1770526"/>
    <lineage>
        <taxon>Bacteria</taxon>
        <taxon>Pseudomonadati</taxon>
        <taxon>Bacteroidota</taxon>
        <taxon>Cytophagia</taxon>
        <taxon>Cytophagales</taxon>
        <taxon>Hymenobacteraceae</taxon>
        <taxon>Hymenobacter</taxon>
    </lineage>
</organism>